<dbReference type="GO" id="GO:0009507">
    <property type="term" value="C:chloroplast"/>
    <property type="evidence" value="ECO:0007669"/>
    <property type="project" value="TreeGrafter"/>
</dbReference>
<protein>
    <submittedName>
        <fullName evidence="4">Uncharacterized protein</fullName>
    </submittedName>
</protein>
<evidence type="ECO:0000256" key="3">
    <source>
        <dbReference type="SAM" id="Phobius"/>
    </source>
</evidence>
<evidence type="ECO:0000256" key="1">
    <source>
        <dbReference type="ARBA" id="ARBA00005953"/>
    </source>
</evidence>
<keyword evidence="2" id="KW-0378">Hydrolase</keyword>
<evidence type="ECO:0000313" key="5">
    <source>
        <dbReference type="Proteomes" id="UP001054252"/>
    </source>
</evidence>
<reference evidence="4 5" key="1">
    <citation type="journal article" date="2021" name="Commun. Biol.">
        <title>The genome of Shorea leprosula (Dipterocarpaceae) highlights the ecological relevance of drought in aseasonal tropical rainforests.</title>
        <authorList>
            <person name="Ng K.K.S."/>
            <person name="Kobayashi M.J."/>
            <person name="Fawcett J.A."/>
            <person name="Hatakeyama M."/>
            <person name="Paape T."/>
            <person name="Ng C.H."/>
            <person name="Ang C.C."/>
            <person name="Tnah L.H."/>
            <person name="Lee C.T."/>
            <person name="Nishiyama T."/>
            <person name="Sese J."/>
            <person name="O'Brien M.J."/>
            <person name="Copetti D."/>
            <person name="Mohd Noor M.I."/>
            <person name="Ong R.C."/>
            <person name="Putra M."/>
            <person name="Sireger I.Z."/>
            <person name="Indrioko S."/>
            <person name="Kosugi Y."/>
            <person name="Izuno A."/>
            <person name="Isagi Y."/>
            <person name="Lee S.L."/>
            <person name="Shimizu K.K."/>
        </authorList>
    </citation>
    <scope>NUCLEOTIDE SEQUENCE [LARGE SCALE GENOMIC DNA]</scope>
    <source>
        <strain evidence="4">214</strain>
    </source>
</reference>
<keyword evidence="3" id="KW-0472">Membrane</keyword>
<feature type="transmembrane region" description="Helical" evidence="3">
    <location>
        <begin position="24"/>
        <end position="47"/>
    </location>
</feature>
<comment type="caution">
    <text evidence="4">The sequence shown here is derived from an EMBL/GenBank/DDBJ whole genome shotgun (WGS) entry which is preliminary data.</text>
</comment>
<dbReference type="AlphaFoldDB" id="A0AAV5MAR3"/>
<keyword evidence="3" id="KW-1133">Transmembrane helix</keyword>
<dbReference type="PANTHER" id="PTHR31793:SF27">
    <property type="entry name" value="NOVEL THIOESTERASE SUPERFAMILY DOMAIN AND SAPOSIN A-TYPE DOMAIN CONTAINING PROTEIN (0610012H03RIK)"/>
    <property type="match status" value="1"/>
</dbReference>
<name>A0AAV5MAR3_9ROSI</name>
<accession>A0AAV5MAR3</accession>
<organism evidence="4 5">
    <name type="scientific">Rubroshorea leprosula</name>
    <dbReference type="NCBI Taxonomy" id="152421"/>
    <lineage>
        <taxon>Eukaryota</taxon>
        <taxon>Viridiplantae</taxon>
        <taxon>Streptophyta</taxon>
        <taxon>Embryophyta</taxon>
        <taxon>Tracheophyta</taxon>
        <taxon>Spermatophyta</taxon>
        <taxon>Magnoliopsida</taxon>
        <taxon>eudicotyledons</taxon>
        <taxon>Gunneridae</taxon>
        <taxon>Pentapetalae</taxon>
        <taxon>rosids</taxon>
        <taxon>malvids</taxon>
        <taxon>Malvales</taxon>
        <taxon>Dipterocarpaceae</taxon>
        <taxon>Rubroshorea</taxon>
    </lineage>
</organism>
<dbReference type="SUPFAM" id="SSF54637">
    <property type="entry name" value="Thioesterase/thiol ester dehydrase-isomerase"/>
    <property type="match status" value="1"/>
</dbReference>
<dbReference type="Proteomes" id="UP001054252">
    <property type="component" value="Unassembled WGS sequence"/>
</dbReference>
<gene>
    <name evidence="4" type="ORF">SLEP1_g53509</name>
</gene>
<dbReference type="InterPro" id="IPR050563">
    <property type="entry name" value="4-hydroxybenzoyl-CoA_TE"/>
</dbReference>
<dbReference type="PANTHER" id="PTHR31793">
    <property type="entry name" value="4-HYDROXYBENZOYL-COA THIOESTERASE FAMILY MEMBER"/>
    <property type="match status" value="1"/>
</dbReference>
<keyword evidence="5" id="KW-1185">Reference proteome</keyword>
<comment type="similarity">
    <text evidence="1">Belongs to the 4-hydroxybenzoyl-CoA thioesterase family.</text>
</comment>
<evidence type="ECO:0000313" key="4">
    <source>
        <dbReference type="EMBL" id="GKV46532.1"/>
    </source>
</evidence>
<sequence length="160" mass="18147">METSHYKVVDVTVVLLKTKTSNELVLFILQVPFYVLNYVVSTQYLCWMTQTGRDELMECIGFNSNEVALSGDAVAVSELSLKFFQPLRSGDKVVKVRISGSSGAQVYLDHLIFKLPYEELILEAKAHVFGLIKIIILSIYHLSSDKNLCNFFRHEESYSA</sequence>
<dbReference type="GO" id="GO:0016297">
    <property type="term" value="F:fatty acyl-[ACP] hydrolase activity"/>
    <property type="evidence" value="ECO:0007669"/>
    <property type="project" value="TreeGrafter"/>
</dbReference>
<dbReference type="Gene3D" id="3.10.129.10">
    <property type="entry name" value="Hotdog Thioesterase"/>
    <property type="match status" value="1"/>
</dbReference>
<evidence type="ECO:0000256" key="2">
    <source>
        <dbReference type="ARBA" id="ARBA00022801"/>
    </source>
</evidence>
<dbReference type="InterPro" id="IPR029069">
    <property type="entry name" value="HotDog_dom_sf"/>
</dbReference>
<proteinExistence type="inferred from homology"/>
<keyword evidence="3" id="KW-0812">Transmembrane</keyword>
<dbReference type="EMBL" id="BPVZ01000210">
    <property type="protein sequence ID" value="GKV46532.1"/>
    <property type="molecule type" value="Genomic_DNA"/>
</dbReference>